<feature type="domain" description="DUF4116" evidence="1">
    <location>
        <begin position="89"/>
        <end position="122"/>
    </location>
</feature>
<gene>
    <name evidence="2" type="ORF">PCOR1329_LOCUS50080</name>
</gene>
<proteinExistence type="predicted"/>
<dbReference type="Proteomes" id="UP001189429">
    <property type="component" value="Unassembled WGS sequence"/>
</dbReference>
<name>A0ABN9UN89_9DINO</name>
<dbReference type="InterPro" id="IPR025197">
    <property type="entry name" value="DUF4116"/>
</dbReference>
<evidence type="ECO:0000313" key="3">
    <source>
        <dbReference type="Proteomes" id="UP001189429"/>
    </source>
</evidence>
<protein>
    <recommendedName>
        <fullName evidence="1">DUF4116 domain-containing protein</fullName>
    </recommendedName>
</protein>
<sequence>MAPPHGRAGKDLWLHQVQTALPGDVDALFQRLPEAARADVEVVKAAVLRSARCLGYASLELRADAGFMIGMVAQSGIRLQFASETLRGNRDVVLKAVKQHGAALQYASELLRGDREVVLAALAAYKGDPHTHPFRWAAGFCDPTRTWLLRPWSRSR</sequence>
<evidence type="ECO:0000259" key="1">
    <source>
        <dbReference type="Pfam" id="PF13475"/>
    </source>
</evidence>
<evidence type="ECO:0000313" key="2">
    <source>
        <dbReference type="EMBL" id="CAK0861384.1"/>
    </source>
</evidence>
<feature type="domain" description="DUF4116" evidence="1">
    <location>
        <begin position="39"/>
        <end position="87"/>
    </location>
</feature>
<dbReference type="Pfam" id="PF13475">
    <property type="entry name" value="DUF4116"/>
    <property type="match status" value="2"/>
</dbReference>
<dbReference type="EMBL" id="CAUYUJ010016060">
    <property type="protein sequence ID" value="CAK0861384.1"/>
    <property type="molecule type" value="Genomic_DNA"/>
</dbReference>
<keyword evidence="3" id="KW-1185">Reference proteome</keyword>
<reference evidence="2" key="1">
    <citation type="submission" date="2023-10" db="EMBL/GenBank/DDBJ databases">
        <authorList>
            <person name="Chen Y."/>
            <person name="Shah S."/>
            <person name="Dougan E. K."/>
            <person name="Thang M."/>
            <person name="Chan C."/>
        </authorList>
    </citation>
    <scope>NUCLEOTIDE SEQUENCE [LARGE SCALE GENOMIC DNA]</scope>
</reference>
<comment type="caution">
    <text evidence="2">The sequence shown here is derived from an EMBL/GenBank/DDBJ whole genome shotgun (WGS) entry which is preliminary data.</text>
</comment>
<organism evidence="2 3">
    <name type="scientific">Prorocentrum cordatum</name>
    <dbReference type="NCBI Taxonomy" id="2364126"/>
    <lineage>
        <taxon>Eukaryota</taxon>
        <taxon>Sar</taxon>
        <taxon>Alveolata</taxon>
        <taxon>Dinophyceae</taxon>
        <taxon>Prorocentrales</taxon>
        <taxon>Prorocentraceae</taxon>
        <taxon>Prorocentrum</taxon>
    </lineage>
</organism>
<accession>A0ABN9UN89</accession>